<reference evidence="4" key="1">
    <citation type="submission" date="2017-06" db="EMBL/GenBank/DDBJ databases">
        <title>Genome analysis of Fimbriiglobus ruber SP5, the first member of the order Planctomycetales with confirmed chitinolytic capability.</title>
        <authorList>
            <person name="Ravin N.V."/>
            <person name="Rakitin A.L."/>
            <person name="Ivanova A.A."/>
            <person name="Beletsky A.V."/>
            <person name="Kulichevskaya I.S."/>
            <person name="Mardanov A.V."/>
            <person name="Dedysh S.N."/>
        </authorList>
    </citation>
    <scope>NUCLEOTIDE SEQUENCE [LARGE SCALE GENOMIC DNA]</scope>
    <source>
        <strain evidence="4">SP5</strain>
    </source>
</reference>
<feature type="compositionally biased region" description="Low complexity" evidence="1">
    <location>
        <begin position="540"/>
        <end position="562"/>
    </location>
</feature>
<dbReference type="RefSeq" id="WP_088254694.1">
    <property type="nucleotide sequence ID" value="NZ_NIDE01000004.1"/>
</dbReference>
<feature type="signal peptide" evidence="2">
    <location>
        <begin position="1"/>
        <end position="26"/>
    </location>
</feature>
<proteinExistence type="predicted"/>
<keyword evidence="2" id="KW-0732">Signal</keyword>
<evidence type="ECO:0000313" key="3">
    <source>
        <dbReference type="EMBL" id="OWK43904.1"/>
    </source>
</evidence>
<feature type="compositionally biased region" description="Pro residues" evidence="1">
    <location>
        <begin position="504"/>
        <end position="533"/>
    </location>
</feature>
<evidence type="ECO:0008006" key="5">
    <source>
        <dbReference type="Google" id="ProtNLM"/>
    </source>
</evidence>
<keyword evidence="4" id="KW-1185">Reference proteome</keyword>
<name>A0A225DWG3_9BACT</name>
<accession>A0A225DWG3</accession>
<evidence type="ECO:0000256" key="2">
    <source>
        <dbReference type="SAM" id="SignalP"/>
    </source>
</evidence>
<organism evidence="3 4">
    <name type="scientific">Fimbriiglobus ruber</name>
    <dbReference type="NCBI Taxonomy" id="1908690"/>
    <lineage>
        <taxon>Bacteria</taxon>
        <taxon>Pseudomonadati</taxon>
        <taxon>Planctomycetota</taxon>
        <taxon>Planctomycetia</taxon>
        <taxon>Gemmatales</taxon>
        <taxon>Gemmataceae</taxon>
        <taxon>Fimbriiglobus</taxon>
    </lineage>
</organism>
<feature type="region of interest" description="Disordered" evidence="1">
    <location>
        <begin position="224"/>
        <end position="262"/>
    </location>
</feature>
<protein>
    <recommendedName>
        <fullName evidence="5">Ser-Thr-rich glycosyl-phosphatidyl-inositol-anchored membrane family protein</fullName>
    </recommendedName>
</protein>
<feature type="compositionally biased region" description="Polar residues" evidence="1">
    <location>
        <begin position="253"/>
        <end position="262"/>
    </location>
</feature>
<feature type="chain" id="PRO_5012149445" description="Ser-Thr-rich glycosyl-phosphatidyl-inositol-anchored membrane family protein" evidence="2">
    <location>
        <begin position="27"/>
        <end position="576"/>
    </location>
</feature>
<comment type="caution">
    <text evidence="3">The sequence shown here is derived from an EMBL/GenBank/DDBJ whole genome shotgun (WGS) entry which is preliminary data.</text>
</comment>
<evidence type="ECO:0000313" key="4">
    <source>
        <dbReference type="Proteomes" id="UP000214646"/>
    </source>
</evidence>
<sequence length="576" mass="62324">MLQRVCVFAGVLLAVAATVLPTRAQAAGPDPRYWPLREIQFPVPVEEIKKQSPAPTKLRFYAAPDRGRFKLITERGVNDLDLIDADKKRYGFRYVSPADGEYDFALQFVYADNDVNPRDAELTAQYRIIFDTRPPTVRVAAAGGTTIEWDVQDENLAADAVQVEVRWQGQQRWTPFTPRPFRARDSYTYTGLRTTDVPLEVRVVARDRAGLEMASRVVTIAATGAASGGGGGLTNDGSIRGDTGGRDPFPPSRASQPNGFANTADIQRPEISFVNTRELTVESKLTHVTRSGVKQAALWVQDDKKRTWTLDKTQAVNIQPGDRDPAIKIPYSATADGLYGFIVVPVNGAGGKRPDPQTNEPAQFLIEVDTVKPFVKIDSVRVSPGGVTGPRVEIQWQATDKNLLPAPIVLEYSPDKMSGEWKTITPEPIAHTGRYVWEVEDKNLWKFYVRIRATDKASNSGVHVYEKEVIIDLETPNAIIEKVQGVGGPQSRVVESERPAQASPNPPPPTTPTTPTTPSPAPAPAAVPSPPAPILGTGTGSSPSGAPRPNAPVVPATPASPSGEPAIPSLPPLPGK</sequence>
<dbReference type="OrthoDB" id="265943at2"/>
<dbReference type="Proteomes" id="UP000214646">
    <property type="component" value="Unassembled WGS sequence"/>
</dbReference>
<evidence type="ECO:0000256" key="1">
    <source>
        <dbReference type="SAM" id="MobiDB-lite"/>
    </source>
</evidence>
<gene>
    <name evidence="3" type="ORF">FRUB_03503</name>
</gene>
<feature type="region of interest" description="Disordered" evidence="1">
    <location>
        <begin position="486"/>
        <end position="576"/>
    </location>
</feature>
<dbReference type="EMBL" id="NIDE01000004">
    <property type="protein sequence ID" value="OWK43904.1"/>
    <property type="molecule type" value="Genomic_DNA"/>
</dbReference>
<dbReference type="AlphaFoldDB" id="A0A225DWG3"/>